<dbReference type="InterPro" id="IPR003838">
    <property type="entry name" value="ABC3_permease_C"/>
</dbReference>
<feature type="domain" description="ABC3 transporter permease C-terminal" evidence="8">
    <location>
        <begin position="274"/>
        <end position="391"/>
    </location>
</feature>
<organism evidence="10 11">
    <name type="scientific">Occallatibacter riparius</name>
    <dbReference type="NCBI Taxonomy" id="1002689"/>
    <lineage>
        <taxon>Bacteria</taxon>
        <taxon>Pseudomonadati</taxon>
        <taxon>Acidobacteriota</taxon>
        <taxon>Terriglobia</taxon>
        <taxon>Terriglobales</taxon>
        <taxon>Acidobacteriaceae</taxon>
        <taxon>Occallatibacter</taxon>
    </lineage>
</organism>
<dbReference type="PANTHER" id="PTHR30572:SF4">
    <property type="entry name" value="ABC TRANSPORTER PERMEASE YTRF"/>
    <property type="match status" value="1"/>
</dbReference>
<proteinExistence type="inferred from homology"/>
<dbReference type="EMBL" id="CP093313">
    <property type="protein sequence ID" value="UWZ81658.1"/>
    <property type="molecule type" value="Genomic_DNA"/>
</dbReference>
<dbReference type="AlphaFoldDB" id="A0A9J7BIN3"/>
<comment type="similarity">
    <text evidence="6">Belongs to the ABC-4 integral membrane protein family.</text>
</comment>
<feature type="transmembrane region" description="Helical" evidence="7">
    <location>
        <begin position="318"/>
        <end position="344"/>
    </location>
</feature>
<feature type="transmembrane region" description="Helical" evidence="7">
    <location>
        <begin position="409"/>
        <end position="434"/>
    </location>
</feature>
<evidence type="ECO:0000256" key="7">
    <source>
        <dbReference type="SAM" id="Phobius"/>
    </source>
</evidence>
<accession>A0A9J7BIN3</accession>
<keyword evidence="3 7" id="KW-0812">Transmembrane</keyword>
<evidence type="ECO:0000256" key="4">
    <source>
        <dbReference type="ARBA" id="ARBA00022989"/>
    </source>
</evidence>
<dbReference type="InterPro" id="IPR025857">
    <property type="entry name" value="MacB_PCD"/>
</dbReference>
<dbReference type="InterPro" id="IPR017800">
    <property type="entry name" value="ADOP"/>
</dbReference>
<keyword evidence="4 7" id="KW-1133">Transmembrane helix</keyword>
<keyword evidence="2" id="KW-1003">Cell membrane</keyword>
<evidence type="ECO:0000256" key="5">
    <source>
        <dbReference type="ARBA" id="ARBA00023136"/>
    </source>
</evidence>
<sequence length="798" mass="86893">MRNDLRFALRMIWSHRWFSAAVVVTLALGIGLNAMVFTLINAVLFKPVPVPGGARLVSVINRNPAPNENPVGMSLPAFRDYRAQSSSFEAFEAAIDEEAVLSENRLPPQPYHLQRATAGIFSMLHASPILGRGFTATDTQPGASPVAVIGYGIWKDRYGSDPNIIGRPVRVNAEPATIIGVMPEGYKFPSGVDMWIPLVPTPELEKRDNHSLTGFAILKPGVSEHQASVELDGIAHRLAAQYPADKDLSASVQTFHERYNGGGIRVIFLLMLAAVGFVLLIACANVANMMLSRALTRNREISIRTALGASRWRVVRQLLIESVVLSVLGGLAGFGLAAFGVHWFDLATRDIRPSWIAFTPDWIAFAYFAGLCIFSGLLFGTAPALRAARANLNNMLKDGARTVGRQREGWLTGTLVVFQFALTLVLLSGAGVFVRSLLASLEINPSVPATHLTTARIDLPETRYKDNDARLRFYDQLLPRLRALPGVSHAALTLSPPGMGAARQQMELEGQPIGEPGRRPWVSYLVLSPGYFETIHLPLVEGRDFNETDGASHHFAAVVTRETAAHFWPGQDPVGKRFRLFEEDNKPTEWVTVVGVSVNIVQELISNDPKPLIFVPYRQRGWGSRTIAVESSGDPTSAIRGVVQSMDPELPLRDVSTLSASLEHQTWFLRVFGKVFGTFALIGLIMASVGIYAVIAHAGSRRTQEIGVRMALGASVRNILMLVMKRGLWQIGLGLILGMALAIPAVRLLGALPFGVATKDPTVFLTVAGVLITVGIIACWLPARRAAGLDPVKALRYE</sequence>
<dbReference type="GO" id="GO:0005886">
    <property type="term" value="C:plasma membrane"/>
    <property type="evidence" value="ECO:0007669"/>
    <property type="project" value="UniProtKB-SubCell"/>
</dbReference>
<name>A0A9J7BIN3_9BACT</name>
<evidence type="ECO:0000313" key="11">
    <source>
        <dbReference type="Proteomes" id="UP001059380"/>
    </source>
</evidence>
<evidence type="ECO:0000259" key="8">
    <source>
        <dbReference type="Pfam" id="PF02687"/>
    </source>
</evidence>
<evidence type="ECO:0000256" key="1">
    <source>
        <dbReference type="ARBA" id="ARBA00004651"/>
    </source>
</evidence>
<dbReference type="Pfam" id="PF12704">
    <property type="entry name" value="MacB_PCD"/>
    <property type="match status" value="2"/>
</dbReference>
<feature type="transmembrane region" description="Helical" evidence="7">
    <location>
        <begin position="762"/>
        <end position="783"/>
    </location>
</feature>
<keyword evidence="5 7" id="KW-0472">Membrane</keyword>
<dbReference type="GO" id="GO:0022857">
    <property type="term" value="F:transmembrane transporter activity"/>
    <property type="evidence" value="ECO:0007669"/>
    <property type="project" value="TreeGrafter"/>
</dbReference>
<dbReference type="InterPro" id="IPR050250">
    <property type="entry name" value="Macrolide_Exporter_MacB"/>
</dbReference>
<feature type="transmembrane region" description="Helical" evidence="7">
    <location>
        <begin position="21"/>
        <end position="45"/>
    </location>
</feature>
<evidence type="ECO:0000256" key="2">
    <source>
        <dbReference type="ARBA" id="ARBA00022475"/>
    </source>
</evidence>
<evidence type="ECO:0000256" key="3">
    <source>
        <dbReference type="ARBA" id="ARBA00022692"/>
    </source>
</evidence>
<evidence type="ECO:0000259" key="9">
    <source>
        <dbReference type="Pfam" id="PF12704"/>
    </source>
</evidence>
<feature type="domain" description="ABC3 transporter permease C-terminal" evidence="8">
    <location>
        <begin position="678"/>
        <end position="791"/>
    </location>
</feature>
<dbReference type="PANTHER" id="PTHR30572">
    <property type="entry name" value="MEMBRANE COMPONENT OF TRANSPORTER-RELATED"/>
    <property type="match status" value="1"/>
</dbReference>
<evidence type="ECO:0000313" key="10">
    <source>
        <dbReference type="EMBL" id="UWZ81658.1"/>
    </source>
</evidence>
<gene>
    <name evidence="10" type="ORF">MOP44_13805</name>
</gene>
<evidence type="ECO:0000256" key="6">
    <source>
        <dbReference type="ARBA" id="ARBA00038076"/>
    </source>
</evidence>
<dbReference type="NCBIfam" id="TIGR03434">
    <property type="entry name" value="ADOP"/>
    <property type="match status" value="1"/>
</dbReference>
<dbReference type="Proteomes" id="UP001059380">
    <property type="component" value="Chromosome"/>
</dbReference>
<feature type="transmembrane region" description="Helical" evidence="7">
    <location>
        <begin position="727"/>
        <end position="750"/>
    </location>
</feature>
<reference evidence="10" key="1">
    <citation type="submission" date="2021-04" db="EMBL/GenBank/DDBJ databases">
        <title>Phylogenetic analysis of Acidobacteriaceae.</title>
        <authorList>
            <person name="Qiu L."/>
            <person name="Zhang Q."/>
        </authorList>
    </citation>
    <scope>NUCLEOTIDE SEQUENCE</scope>
    <source>
        <strain evidence="10">DSM 25168</strain>
    </source>
</reference>
<feature type="transmembrane region" description="Helical" evidence="7">
    <location>
        <begin position="364"/>
        <end position="388"/>
    </location>
</feature>
<keyword evidence="11" id="KW-1185">Reference proteome</keyword>
<comment type="subcellular location">
    <subcellularLocation>
        <location evidence="1">Cell membrane</location>
        <topology evidence="1">Multi-pass membrane protein</topology>
    </subcellularLocation>
</comment>
<feature type="transmembrane region" description="Helical" evidence="7">
    <location>
        <begin position="266"/>
        <end position="287"/>
    </location>
</feature>
<protein>
    <submittedName>
        <fullName evidence="10">ABC transporter permease</fullName>
    </submittedName>
</protein>
<feature type="transmembrane region" description="Helical" evidence="7">
    <location>
        <begin position="675"/>
        <end position="695"/>
    </location>
</feature>
<feature type="domain" description="MacB-like periplasmic core" evidence="9">
    <location>
        <begin position="473"/>
        <end position="629"/>
    </location>
</feature>
<feature type="domain" description="MacB-like periplasmic core" evidence="9">
    <location>
        <begin position="19"/>
        <end position="231"/>
    </location>
</feature>
<dbReference type="RefSeq" id="WP_260790484.1">
    <property type="nucleotide sequence ID" value="NZ_CP093313.1"/>
</dbReference>
<dbReference type="Pfam" id="PF02687">
    <property type="entry name" value="FtsX"/>
    <property type="match status" value="2"/>
</dbReference>
<dbReference type="KEGG" id="orp:MOP44_13805"/>